<evidence type="ECO:0000313" key="5">
    <source>
        <dbReference type="EMBL" id="SPB13762.1"/>
    </source>
</evidence>
<dbReference type="NCBIfam" id="NF008852">
    <property type="entry name" value="PRK11890.1"/>
    <property type="match status" value="1"/>
</dbReference>
<keyword evidence="6" id="KW-1185">Reference proteome</keyword>
<proteinExistence type="predicted"/>
<dbReference type="Gene3D" id="3.10.129.10">
    <property type="entry name" value="Hotdog Thioesterase"/>
    <property type="match status" value="1"/>
</dbReference>
<dbReference type="PANTHER" id="PTHR43356:SF2">
    <property type="entry name" value="PHOSPHATE ACETYLTRANSFERASE"/>
    <property type="match status" value="1"/>
</dbReference>
<dbReference type="Pfam" id="PF01575">
    <property type="entry name" value="MaoC_dehydratas"/>
    <property type="match status" value="1"/>
</dbReference>
<dbReference type="CDD" id="cd03449">
    <property type="entry name" value="R_hydratase"/>
    <property type="match status" value="1"/>
</dbReference>
<dbReference type="InterPro" id="IPR002539">
    <property type="entry name" value="MaoC-like_dom"/>
</dbReference>
<dbReference type="GO" id="GO:0016746">
    <property type="term" value="F:acyltransferase activity"/>
    <property type="evidence" value="ECO:0007669"/>
    <property type="project" value="UniProtKB-KW"/>
</dbReference>
<dbReference type="PANTHER" id="PTHR43356">
    <property type="entry name" value="PHOSPHATE ACETYLTRANSFERASE"/>
    <property type="match status" value="1"/>
</dbReference>
<dbReference type="SUPFAM" id="SSF53659">
    <property type="entry name" value="Isocitrate/Isopropylmalate dehydrogenase-like"/>
    <property type="match status" value="1"/>
</dbReference>
<evidence type="ECO:0000313" key="6">
    <source>
        <dbReference type="Proteomes" id="UP000238169"/>
    </source>
</evidence>
<gene>
    <name evidence="5" type="ORF">NOV72_01026</name>
</gene>
<keyword evidence="2" id="KW-0012">Acyltransferase</keyword>
<protein>
    <submittedName>
        <fullName evidence="5">Bifunctional enoyl-CoA hydratase/phosphate acetyltransferase</fullName>
    </submittedName>
</protein>
<keyword evidence="1 5" id="KW-0808">Transferase</keyword>
<dbReference type="Pfam" id="PF01515">
    <property type="entry name" value="PTA_PTB"/>
    <property type="match status" value="1"/>
</dbReference>
<evidence type="ECO:0000256" key="1">
    <source>
        <dbReference type="ARBA" id="ARBA00022679"/>
    </source>
</evidence>
<name>A0A2U3I105_9BURK</name>
<dbReference type="AlphaFoldDB" id="A0A2U3I105"/>
<feature type="domain" description="Phosphate acetyl/butaryl transferase" evidence="3">
    <location>
        <begin position="235"/>
        <end position="450"/>
    </location>
</feature>
<dbReference type="InterPro" id="IPR002505">
    <property type="entry name" value="PTA_PTB"/>
</dbReference>
<dbReference type="EMBL" id="OGTP01000002">
    <property type="protein sequence ID" value="SPB13762.1"/>
    <property type="molecule type" value="Genomic_DNA"/>
</dbReference>
<accession>A0A2U3I105</accession>
<reference evidence="6" key="1">
    <citation type="submission" date="2018-01" db="EMBL/GenBank/DDBJ databases">
        <authorList>
            <person name="Peeters C."/>
        </authorList>
    </citation>
    <scope>NUCLEOTIDE SEQUENCE [LARGE SCALE GENOMIC DNA]</scope>
</reference>
<dbReference type="NCBIfam" id="NF006045">
    <property type="entry name" value="PRK08190.1"/>
    <property type="match status" value="1"/>
</dbReference>
<evidence type="ECO:0000259" key="3">
    <source>
        <dbReference type="Pfam" id="PF01515"/>
    </source>
</evidence>
<evidence type="ECO:0000259" key="4">
    <source>
        <dbReference type="Pfam" id="PF01575"/>
    </source>
</evidence>
<dbReference type="Proteomes" id="UP000238169">
    <property type="component" value="Unassembled WGS sequence"/>
</dbReference>
<dbReference type="RefSeq" id="WP_106853507.1">
    <property type="nucleotide sequence ID" value="NZ_OGTP01000002.1"/>
</dbReference>
<organism evidence="5 6">
    <name type="scientific">Caballeronia novacaledonica</name>
    <dbReference type="NCBI Taxonomy" id="1544861"/>
    <lineage>
        <taxon>Bacteria</taxon>
        <taxon>Pseudomonadati</taxon>
        <taxon>Pseudomonadota</taxon>
        <taxon>Betaproteobacteria</taxon>
        <taxon>Burkholderiales</taxon>
        <taxon>Burkholderiaceae</taxon>
        <taxon>Caballeronia</taxon>
    </lineage>
</organism>
<sequence>MEGHSNKTWDELREGDEASVERKVAERDIVLFSHASGNLNPMHMPGVDVDGDGRSDTVAPSMWLGSLVSAVLGNLLPGAGTLLVSQNFEFGERARVGDTLRVSVRVVEKHDRPRAVLDTRVTLADGRVVAQGRAEVIAPTHRVVTNESDRPALLMDEHEHFERLIDIAASLPSLPTAVVWPDDPNSLRGTLLSMRRGLITPVLIGSRARLEAAAAECGEQLGDVLVIDAPDHDAAAMKAVQLVHSGEVRAIMKGNVHSDELLAHVVKKDGGLRAGRRISHVFVLDVPTLDHPLFVSDAAINIAPDLPTKADIVQSAIDLARACGVPQPRVAVLSAVETVNVSIPSSMDAAILAKMADRGQITGGLVDGPLAMDNAIDAAAARSKKIVSQVAGAAQVLIVPNLEAGNMLAKQLTFVSRAQPAGLVVGARVPVMLTSRADNDHARLASCAVAILYEHWRREGESAVTAPDETENRP</sequence>
<dbReference type="InterPro" id="IPR050500">
    <property type="entry name" value="Phos_Acetyltrans/Butyryltrans"/>
</dbReference>
<evidence type="ECO:0000256" key="2">
    <source>
        <dbReference type="ARBA" id="ARBA00023315"/>
    </source>
</evidence>
<dbReference type="OrthoDB" id="9774179at2"/>
<dbReference type="Gene3D" id="3.40.718.10">
    <property type="entry name" value="Isopropylmalate Dehydrogenase"/>
    <property type="match status" value="1"/>
</dbReference>
<dbReference type="SUPFAM" id="SSF54637">
    <property type="entry name" value="Thioesterase/thiol ester dehydrase-isomerase"/>
    <property type="match status" value="1"/>
</dbReference>
<feature type="domain" description="MaoC-like" evidence="4">
    <location>
        <begin position="17"/>
        <end position="114"/>
    </location>
</feature>
<dbReference type="InterPro" id="IPR029069">
    <property type="entry name" value="HotDog_dom_sf"/>
</dbReference>